<protein>
    <submittedName>
        <fullName evidence="1">Uncharacterized protein</fullName>
    </submittedName>
</protein>
<name>A0ABP0XGX0_9BRYO</name>
<dbReference type="Proteomes" id="UP001497444">
    <property type="component" value="Chromosome 9"/>
</dbReference>
<gene>
    <name evidence="1" type="ORF">CSSPJE1EN1_LOCUS23857</name>
</gene>
<dbReference type="EMBL" id="OZ020104">
    <property type="protein sequence ID" value="CAK9278379.1"/>
    <property type="molecule type" value="Genomic_DNA"/>
</dbReference>
<accession>A0ABP0XGX0</accession>
<organism evidence="1 2">
    <name type="scientific">Sphagnum jensenii</name>
    <dbReference type="NCBI Taxonomy" id="128206"/>
    <lineage>
        <taxon>Eukaryota</taxon>
        <taxon>Viridiplantae</taxon>
        <taxon>Streptophyta</taxon>
        <taxon>Embryophyta</taxon>
        <taxon>Bryophyta</taxon>
        <taxon>Sphagnophytina</taxon>
        <taxon>Sphagnopsida</taxon>
        <taxon>Sphagnales</taxon>
        <taxon>Sphagnaceae</taxon>
        <taxon>Sphagnum</taxon>
    </lineage>
</organism>
<proteinExistence type="predicted"/>
<evidence type="ECO:0000313" key="2">
    <source>
        <dbReference type="Proteomes" id="UP001497444"/>
    </source>
</evidence>
<keyword evidence="2" id="KW-1185">Reference proteome</keyword>
<reference evidence="1" key="1">
    <citation type="submission" date="2024-02" db="EMBL/GenBank/DDBJ databases">
        <authorList>
            <consortium name="ELIXIR-Norway"/>
            <consortium name="Elixir Norway"/>
        </authorList>
    </citation>
    <scope>NUCLEOTIDE SEQUENCE</scope>
</reference>
<evidence type="ECO:0000313" key="1">
    <source>
        <dbReference type="EMBL" id="CAK9278379.1"/>
    </source>
</evidence>
<sequence>MMMQMRNGRTANAPGGMVENMPGGYMPGARSTMPGMLGIMSGGLMGGGMPGEPMMGSFMAGLEAEGWETVGVGYKMKKPSAPIGGGNAGSDFLVRQSGPIVESQGVWGPSISPAQDLAMETPRLPPAAQAQPAA</sequence>